<keyword evidence="6 10" id="KW-0479">Metal-binding</keyword>
<evidence type="ECO:0000256" key="10">
    <source>
        <dbReference type="HAMAP-Rule" id="MF_03115"/>
    </source>
</evidence>
<feature type="binding site" evidence="10">
    <location>
        <position position="188"/>
    </location>
    <ligand>
        <name>[2Fe-2S] cluster</name>
        <dbReference type="ChEBI" id="CHEBI:190135"/>
    </ligand>
</feature>
<dbReference type="PANTHER" id="PTHR13273">
    <property type="entry name" value="ANAMORSIN"/>
    <property type="match status" value="1"/>
</dbReference>
<evidence type="ECO:0000259" key="11">
    <source>
        <dbReference type="Pfam" id="PF05093"/>
    </source>
</evidence>
<gene>
    <name evidence="12" type="ORF">OXX778_LOCUS2151</name>
</gene>
<comment type="cofactor">
    <cofactor evidence="10">
        <name>[2Fe-2S] cluster</name>
        <dbReference type="ChEBI" id="CHEBI:190135"/>
    </cofactor>
</comment>
<dbReference type="Gene3D" id="3.40.50.150">
    <property type="entry name" value="Vaccinia Virus protein VP39"/>
    <property type="match status" value="1"/>
</dbReference>
<evidence type="ECO:0000256" key="5">
    <source>
        <dbReference type="ARBA" id="ARBA00022714"/>
    </source>
</evidence>
<name>A0A813MGA4_9BILA</name>
<comment type="function">
    <text evidence="10">Component of the cytosolic iron-sulfur (Fe-S) protein assembly (CIA) machinery. Required for the maturation of extramitochondrial Fe-S proteins. Part of an electron transfer chain functioning in an early step of cytosolic Fe-S biogenesis, facilitating the de novo assembly of a [4Fe-4S] cluster on the cytosolic Fe-S scaffold complex. Electrons are transferred from NADPH via a FAD- and FMN-containing diflavin oxidoreductase. Together with the diflavin oxidoreductase, also required for the assembly of the diferric tyrosyl radical cofactor of ribonucleotide reductase (RNR), probably by providing electrons for reduction during radical cofactor maturation in the catalytic small subunit.</text>
</comment>
<keyword evidence="7 10" id="KW-0408">Iron</keyword>
<comment type="caution">
    <text evidence="12">The sequence shown here is derived from an EMBL/GenBank/DDBJ whole genome shotgun (WGS) entry which is preliminary data.</text>
</comment>
<feature type="short sequence motif" description="Cx2C motif 2" evidence="10">
    <location>
        <begin position="226"/>
        <end position="229"/>
    </location>
</feature>
<dbReference type="InterPro" id="IPR046408">
    <property type="entry name" value="CIAPIN1"/>
</dbReference>
<evidence type="ECO:0000256" key="2">
    <source>
        <dbReference type="ARBA" id="ARBA00008169"/>
    </source>
</evidence>
<dbReference type="InterPro" id="IPR029063">
    <property type="entry name" value="SAM-dependent_MTases_sf"/>
</dbReference>
<feature type="binding site" evidence="10">
    <location>
        <position position="226"/>
    </location>
    <ligand>
        <name>[4Fe-4S] cluster</name>
        <dbReference type="ChEBI" id="CHEBI:49883"/>
    </ligand>
</feature>
<evidence type="ECO:0000313" key="13">
    <source>
        <dbReference type="Proteomes" id="UP000663879"/>
    </source>
</evidence>
<feature type="binding site" evidence="10">
    <location>
        <position position="174"/>
    </location>
    <ligand>
        <name>[2Fe-2S] cluster</name>
        <dbReference type="ChEBI" id="CHEBI:190135"/>
    </ligand>
</feature>
<organism evidence="12 13">
    <name type="scientific">Brachionus calyciflorus</name>
    <dbReference type="NCBI Taxonomy" id="104777"/>
    <lineage>
        <taxon>Eukaryota</taxon>
        <taxon>Metazoa</taxon>
        <taxon>Spiralia</taxon>
        <taxon>Gnathifera</taxon>
        <taxon>Rotifera</taxon>
        <taxon>Eurotatoria</taxon>
        <taxon>Monogononta</taxon>
        <taxon>Pseudotrocha</taxon>
        <taxon>Ploima</taxon>
        <taxon>Brachionidae</taxon>
        <taxon>Brachionus</taxon>
    </lineage>
</organism>
<dbReference type="GO" id="GO:0016226">
    <property type="term" value="P:iron-sulfur cluster assembly"/>
    <property type="evidence" value="ECO:0007669"/>
    <property type="project" value="UniProtKB-UniRule"/>
</dbReference>
<feature type="binding site" evidence="10">
    <location>
        <position position="190"/>
    </location>
    <ligand>
        <name>[2Fe-2S] cluster</name>
        <dbReference type="ChEBI" id="CHEBI:190135"/>
    </ligand>
</feature>
<feature type="domain" description="Anamorsin C-terminal" evidence="11">
    <location>
        <begin position="170"/>
        <end position="245"/>
    </location>
</feature>
<dbReference type="GO" id="GO:0009055">
    <property type="term" value="F:electron transfer activity"/>
    <property type="evidence" value="ECO:0007669"/>
    <property type="project" value="UniProtKB-UniRule"/>
</dbReference>
<comment type="subunit">
    <text evidence="10">Monomer.</text>
</comment>
<feature type="region of interest" description="Fe-S binding site B" evidence="10">
    <location>
        <begin position="215"/>
        <end position="229"/>
    </location>
</feature>
<dbReference type="PANTHER" id="PTHR13273:SF14">
    <property type="entry name" value="ANAMORSIN"/>
    <property type="match status" value="1"/>
</dbReference>
<dbReference type="OrthoDB" id="311633at2759"/>
<dbReference type="Pfam" id="PF05093">
    <property type="entry name" value="CIAPIN1"/>
    <property type="match status" value="1"/>
</dbReference>
<feature type="region of interest" description="Fe-S binding site A" evidence="10">
    <location>
        <begin position="174"/>
        <end position="190"/>
    </location>
</feature>
<keyword evidence="5 10" id="KW-0001">2Fe-2S</keyword>
<evidence type="ECO:0000256" key="1">
    <source>
        <dbReference type="ARBA" id="ARBA00001966"/>
    </source>
</evidence>
<dbReference type="EMBL" id="CAJNOC010000160">
    <property type="protein sequence ID" value="CAF0720949.1"/>
    <property type="molecule type" value="Genomic_DNA"/>
</dbReference>
<protein>
    <recommendedName>
        <fullName evidence="10">Anamorsin homolog</fullName>
    </recommendedName>
    <alternativeName>
        <fullName evidence="10">Fe-S cluster assembly protein DRE2 homolog</fullName>
    </alternativeName>
</protein>
<dbReference type="GO" id="GO:0046872">
    <property type="term" value="F:metal ion binding"/>
    <property type="evidence" value="ECO:0007669"/>
    <property type="project" value="UniProtKB-KW"/>
</dbReference>
<evidence type="ECO:0000256" key="6">
    <source>
        <dbReference type="ARBA" id="ARBA00022723"/>
    </source>
</evidence>
<comment type="cofactor">
    <cofactor evidence="1 10">
        <name>[4Fe-4S] cluster</name>
        <dbReference type="ChEBI" id="CHEBI:49883"/>
    </cofactor>
</comment>
<feature type="binding site" evidence="10">
    <location>
        <position position="215"/>
    </location>
    <ligand>
        <name>[4Fe-4S] cluster</name>
        <dbReference type="ChEBI" id="CHEBI:49883"/>
    </ligand>
</feature>
<evidence type="ECO:0000256" key="7">
    <source>
        <dbReference type="ARBA" id="ARBA00023004"/>
    </source>
</evidence>
<proteinExistence type="inferred from homology"/>
<keyword evidence="8 10" id="KW-0411">Iron-sulfur</keyword>
<dbReference type="AlphaFoldDB" id="A0A813MGA4"/>
<feature type="binding site" evidence="10">
    <location>
        <position position="218"/>
    </location>
    <ligand>
        <name>[4Fe-4S] cluster</name>
        <dbReference type="ChEBI" id="CHEBI:49883"/>
    </ligand>
</feature>
<feature type="binding site" evidence="10">
    <location>
        <position position="185"/>
    </location>
    <ligand>
        <name>[2Fe-2S] cluster</name>
        <dbReference type="ChEBI" id="CHEBI:190135"/>
    </ligand>
</feature>
<evidence type="ECO:0000256" key="3">
    <source>
        <dbReference type="ARBA" id="ARBA00022485"/>
    </source>
</evidence>
<feature type="binding site" evidence="10">
    <location>
        <position position="229"/>
    </location>
    <ligand>
        <name>[4Fe-4S] cluster</name>
        <dbReference type="ChEBI" id="CHEBI:49883"/>
    </ligand>
</feature>
<reference evidence="12" key="1">
    <citation type="submission" date="2021-02" db="EMBL/GenBank/DDBJ databases">
        <authorList>
            <person name="Nowell W R."/>
        </authorList>
    </citation>
    <scope>NUCLEOTIDE SEQUENCE</scope>
    <source>
        <strain evidence="12">Ploen Becks lab</strain>
    </source>
</reference>
<comment type="similarity">
    <text evidence="2 10">Belongs to the anamorsin family.</text>
</comment>
<dbReference type="GO" id="GO:0051539">
    <property type="term" value="F:4 iron, 4 sulfur cluster binding"/>
    <property type="evidence" value="ECO:0007669"/>
    <property type="project" value="UniProtKB-KW"/>
</dbReference>
<keyword evidence="9 10" id="KW-0496">Mitochondrion</keyword>
<comment type="domain">
    <text evidence="10">The N-terminal domain has structural similarity with S-adenosyl-L-methionine-dependent methyltransferases, but does not bind S-adenosyl-L-methionine. It is required for correct assembly of the 2 Fe-S clusters.</text>
</comment>
<dbReference type="HAMAP" id="MF_03115">
    <property type="entry name" value="Anamorsin"/>
    <property type="match status" value="1"/>
</dbReference>
<comment type="domain">
    <text evidence="10">The twin Cx2C motifs are involved in the recognition by the mitochondrial MIA40-ERV1 disulfide relay system. The formation of 2 disulfide bonds in the Cx2C motifs through dithiol/disulfide exchange reactions effectively traps the protein in the mitochondrial intermembrane space.</text>
</comment>
<comment type="caution">
    <text evidence="10">Lacks conserved residue(s) required for the propagation of feature annotation.</text>
</comment>
<comment type="domain">
    <text evidence="10">The C-terminal domain binds 2 Fe-S clusters but is otherwise mostly in an intrinsically disordered conformation.</text>
</comment>
<evidence type="ECO:0000313" key="12">
    <source>
        <dbReference type="EMBL" id="CAF0720949.1"/>
    </source>
</evidence>
<feature type="short sequence motif" description="Cx2C motif 1" evidence="10">
    <location>
        <begin position="215"/>
        <end position="218"/>
    </location>
</feature>
<keyword evidence="4 10" id="KW-0963">Cytoplasm</keyword>
<dbReference type="Proteomes" id="UP000663879">
    <property type="component" value="Unassembled WGS sequence"/>
</dbReference>
<keyword evidence="13" id="KW-1185">Reference proteome</keyword>
<dbReference type="GO" id="GO:0051537">
    <property type="term" value="F:2 iron, 2 sulfur cluster binding"/>
    <property type="evidence" value="ECO:0007669"/>
    <property type="project" value="UniProtKB-UniRule"/>
</dbReference>
<evidence type="ECO:0000256" key="4">
    <source>
        <dbReference type="ARBA" id="ARBA00022490"/>
    </source>
</evidence>
<comment type="subcellular location">
    <subcellularLocation>
        <location evidence="10">Cytoplasm</location>
    </subcellularLocation>
    <subcellularLocation>
        <location evidence="10">Mitochondrion intermembrane space</location>
    </subcellularLocation>
</comment>
<accession>A0A813MGA4</accession>
<dbReference type="InterPro" id="IPR007785">
    <property type="entry name" value="Anamorsin"/>
</dbReference>
<sequence length="254" mass="27911">MNETTLNNILNKIESNSTVLVVFQGEQAPSELNGLTNRISERSVSNLDIKSSTDAQTITSSYDLIISLNGDANYELYFKILKPNGRVLVNESENLESALKLNGFQNFNKEDSFCTAQKPNFEVGATRKLNFKTQPKKVWQFTEDDIQENDLINTDDLLDDLDLKKPEMVDNFDCGTSATGKKKACKNCSCGLAEELENEAASVQKKNQETVKSSCGSCYLGDAFRCAGCPYLGMPAFKPGEKVQLGGGLAKSDL</sequence>
<evidence type="ECO:0000256" key="8">
    <source>
        <dbReference type="ARBA" id="ARBA00023014"/>
    </source>
</evidence>
<evidence type="ECO:0000256" key="9">
    <source>
        <dbReference type="ARBA" id="ARBA00023128"/>
    </source>
</evidence>
<dbReference type="GO" id="GO:0005758">
    <property type="term" value="C:mitochondrial intermembrane space"/>
    <property type="evidence" value="ECO:0007669"/>
    <property type="project" value="UniProtKB-SubCell"/>
</dbReference>
<keyword evidence="3 10" id="KW-0004">4Fe-4S</keyword>